<organism evidence="2 3">
    <name type="scientific">Sphaerobolus stellatus (strain SS14)</name>
    <dbReference type="NCBI Taxonomy" id="990650"/>
    <lineage>
        <taxon>Eukaryota</taxon>
        <taxon>Fungi</taxon>
        <taxon>Dikarya</taxon>
        <taxon>Basidiomycota</taxon>
        <taxon>Agaricomycotina</taxon>
        <taxon>Agaricomycetes</taxon>
        <taxon>Phallomycetidae</taxon>
        <taxon>Geastrales</taxon>
        <taxon>Sphaerobolaceae</taxon>
        <taxon>Sphaerobolus</taxon>
    </lineage>
</organism>
<name>A0A0C9VT79_SPHS4</name>
<evidence type="ECO:0000313" key="2">
    <source>
        <dbReference type="EMBL" id="KIJ45772.1"/>
    </source>
</evidence>
<feature type="compositionally biased region" description="Low complexity" evidence="1">
    <location>
        <begin position="21"/>
        <end position="33"/>
    </location>
</feature>
<evidence type="ECO:0000256" key="1">
    <source>
        <dbReference type="SAM" id="MobiDB-lite"/>
    </source>
</evidence>
<sequence length="211" mass="24121">MSAPRHEAGWSLIYKPNAPATSSSSLTVRSTRPSLPPSKAPRIVYDQDRVVPVDLRAVLFAQRDNHPEVVDLTDHILVKKHPTLLPPQTRLKIGKKMLKETVTAVCWKSVQRWMKHEVTDTDIIRAIQQQYLFKPWQQHFESYQKRHNKAAYAGLLRYHNALDQPDAGVATESLVWGIDMLGAQTYVTGIEFLESDNLAFVINYGDERYAR</sequence>
<accession>A0A0C9VT79</accession>
<evidence type="ECO:0000313" key="3">
    <source>
        <dbReference type="Proteomes" id="UP000054279"/>
    </source>
</evidence>
<dbReference type="EMBL" id="KN837110">
    <property type="protein sequence ID" value="KIJ45772.1"/>
    <property type="molecule type" value="Genomic_DNA"/>
</dbReference>
<dbReference type="HOGENOM" id="CLU_1305557_0_0_1"/>
<keyword evidence="3" id="KW-1185">Reference proteome</keyword>
<proteinExistence type="predicted"/>
<reference evidence="2 3" key="1">
    <citation type="submission" date="2014-06" db="EMBL/GenBank/DDBJ databases">
        <title>Evolutionary Origins and Diversification of the Mycorrhizal Mutualists.</title>
        <authorList>
            <consortium name="DOE Joint Genome Institute"/>
            <consortium name="Mycorrhizal Genomics Consortium"/>
            <person name="Kohler A."/>
            <person name="Kuo A."/>
            <person name="Nagy L.G."/>
            <person name="Floudas D."/>
            <person name="Copeland A."/>
            <person name="Barry K.W."/>
            <person name="Cichocki N."/>
            <person name="Veneault-Fourrey C."/>
            <person name="LaButti K."/>
            <person name="Lindquist E.A."/>
            <person name="Lipzen A."/>
            <person name="Lundell T."/>
            <person name="Morin E."/>
            <person name="Murat C."/>
            <person name="Riley R."/>
            <person name="Ohm R."/>
            <person name="Sun H."/>
            <person name="Tunlid A."/>
            <person name="Henrissat B."/>
            <person name="Grigoriev I.V."/>
            <person name="Hibbett D.S."/>
            <person name="Martin F."/>
        </authorList>
    </citation>
    <scope>NUCLEOTIDE SEQUENCE [LARGE SCALE GENOMIC DNA]</scope>
    <source>
        <strain evidence="2 3">SS14</strain>
    </source>
</reference>
<dbReference type="Proteomes" id="UP000054279">
    <property type="component" value="Unassembled WGS sequence"/>
</dbReference>
<protein>
    <submittedName>
        <fullName evidence="2">Uncharacterized protein</fullName>
    </submittedName>
</protein>
<feature type="region of interest" description="Disordered" evidence="1">
    <location>
        <begin position="18"/>
        <end position="39"/>
    </location>
</feature>
<gene>
    <name evidence="2" type="ORF">M422DRAFT_250565</name>
</gene>
<dbReference type="AlphaFoldDB" id="A0A0C9VT79"/>